<dbReference type="PANTHER" id="PTHR21058">
    <property type="entry name" value="6,7-DIMETHYL-8-RIBITYLLUMAZINE SYNTHASE DMRL SYNTHASE LUMAZINE SYNTHASE"/>
    <property type="match status" value="1"/>
</dbReference>
<gene>
    <name evidence="7 8" type="primary">ribH</name>
    <name evidence="8" type="ORF">H9819_04560</name>
</gene>
<dbReference type="SUPFAM" id="SSF52121">
    <property type="entry name" value="Lumazine synthase"/>
    <property type="match status" value="1"/>
</dbReference>
<feature type="binding site" evidence="7">
    <location>
        <begin position="65"/>
        <end position="67"/>
    </location>
    <ligand>
        <name>5-amino-6-(D-ribitylamino)uracil</name>
        <dbReference type="ChEBI" id="CHEBI:15934"/>
    </ligand>
</feature>
<dbReference type="NCBIfam" id="TIGR00114">
    <property type="entry name" value="lumazine-synth"/>
    <property type="match status" value="1"/>
</dbReference>
<dbReference type="GO" id="GO:0000906">
    <property type="term" value="F:6,7-dimethyl-8-ribityllumazine synthase activity"/>
    <property type="evidence" value="ECO:0007669"/>
    <property type="project" value="UniProtKB-UniRule"/>
</dbReference>
<feature type="binding site" evidence="7">
    <location>
        <begin position="94"/>
        <end position="95"/>
    </location>
    <ligand>
        <name>(2S)-2-hydroxy-3-oxobutyl phosphate</name>
        <dbReference type="ChEBI" id="CHEBI:58830"/>
    </ligand>
</feature>
<feature type="binding site" evidence="7">
    <location>
        <position position="122"/>
    </location>
    <ligand>
        <name>5-amino-6-(D-ribitylamino)uracil</name>
        <dbReference type="ChEBI" id="CHEBI:15934"/>
    </ligand>
</feature>
<evidence type="ECO:0000313" key="8">
    <source>
        <dbReference type="EMBL" id="HIZ01513.1"/>
    </source>
</evidence>
<dbReference type="EMBL" id="DXCK01000063">
    <property type="protein sequence ID" value="HIZ01513.1"/>
    <property type="molecule type" value="Genomic_DNA"/>
</dbReference>
<dbReference type="GO" id="GO:0009231">
    <property type="term" value="P:riboflavin biosynthetic process"/>
    <property type="evidence" value="ECO:0007669"/>
    <property type="project" value="UniProtKB-UniRule"/>
</dbReference>
<feature type="binding site" evidence="7">
    <location>
        <position position="136"/>
    </location>
    <ligand>
        <name>(2S)-2-hydroxy-3-oxobutyl phosphate</name>
        <dbReference type="ChEBI" id="CHEBI:58830"/>
    </ligand>
</feature>
<dbReference type="HAMAP" id="MF_00178">
    <property type="entry name" value="Lumazine_synth"/>
    <property type="match status" value="1"/>
</dbReference>
<proteinExistence type="inferred from homology"/>
<name>A0A9D2A3C2_9BACE</name>
<feature type="binding site" evidence="7">
    <location>
        <begin position="89"/>
        <end position="91"/>
    </location>
    <ligand>
        <name>5-amino-6-(D-ribitylamino)uracil</name>
        <dbReference type="ChEBI" id="CHEBI:15934"/>
    </ligand>
</feature>
<evidence type="ECO:0000256" key="5">
    <source>
        <dbReference type="ARBA" id="ARBA00022679"/>
    </source>
</evidence>
<evidence type="ECO:0000256" key="7">
    <source>
        <dbReference type="HAMAP-Rule" id="MF_00178"/>
    </source>
</evidence>
<comment type="caution">
    <text evidence="8">The sequence shown here is derived from an EMBL/GenBank/DDBJ whole genome shotgun (WGS) entry which is preliminary data.</text>
</comment>
<reference evidence="8" key="1">
    <citation type="journal article" date="2021" name="PeerJ">
        <title>Extensive microbial diversity within the chicken gut microbiome revealed by metagenomics and culture.</title>
        <authorList>
            <person name="Gilroy R."/>
            <person name="Ravi A."/>
            <person name="Getino M."/>
            <person name="Pursley I."/>
            <person name="Horton D.L."/>
            <person name="Alikhan N.F."/>
            <person name="Baker D."/>
            <person name="Gharbi K."/>
            <person name="Hall N."/>
            <person name="Watson M."/>
            <person name="Adriaenssens E.M."/>
            <person name="Foster-Nyarko E."/>
            <person name="Jarju S."/>
            <person name="Secka A."/>
            <person name="Antonio M."/>
            <person name="Oren A."/>
            <person name="Chaudhuri R.R."/>
            <person name="La Ragione R."/>
            <person name="Hildebrand F."/>
            <person name="Pallen M.J."/>
        </authorList>
    </citation>
    <scope>NUCLEOTIDE SEQUENCE</scope>
    <source>
        <strain evidence="8">ChiHjej12B11-24981</strain>
    </source>
</reference>
<dbReference type="GO" id="GO:0009349">
    <property type="term" value="C:riboflavin synthase complex"/>
    <property type="evidence" value="ECO:0007669"/>
    <property type="project" value="UniProtKB-UniRule"/>
</dbReference>
<sequence length="164" mass="17638">MATAYHNLSDYDFQSVPDASGMKFGIVVSEWNYNITGALLRGALDTLKKHGAREENILVRTVPGSFELTFGAAQMIKQTDVDAVIALGCVVRGDTPHFDYVCMGATQGIAQLNTTGDVPVIYGLITTNNMQQAEDRAGGRLGNKGDECAVTAIKMIDFACTLKK</sequence>
<dbReference type="Proteomes" id="UP000824023">
    <property type="component" value="Unassembled WGS sequence"/>
</dbReference>
<feature type="binding site" evidence="7">
    <location>
        <position position="31"/>
    </location>
    <ligand>
        <name>5-amino-6-(D-ribitylamino)uracil</name>
        <dbReference type="ChEBI" id="CHEBI:15934"/>
    </ligand>
</feature>
<evidence type="ECO:0000256" key="1">
    <source>
        <dbReference type="ARBA" id="ARBA00004917"/>
    </source>
</evidence>
<dbReference type="InterPro" id="IPR034964">
    <property type="entry name" value="LS"/>
</dbReference>
<evidence type="ECO:0000256" key="4">
    <source>
        <dbReference type="ARBA" id="ARBA00022619"/>
    </source>
</evidence>
<evidence type="ECO:0000256" key="2">
    <source>
        <dbReference type="ARBA" id="ARBA00007424"/>
    </source>
</evidence>
<feature type="active site" description="Proton donor" evidence="7">
    <location>
        <position position="97"/>
    </location>
</feature>
<dbReference type="Pfam" id="PF00885">
    <property type="entry name" value="DMRL_synthase"/>
    <property type="match status" value="1"/>
</dbReference>
<dbReference type="InterPro" id="IPR002180">
    <property type="entry name" value="LS/RS"/>
</dbReference>
<keyword evidence="5 7" id="KW-0808">Transferase</keyword>
<dbReference type="PANTHER" id="PTHR21058:SF0">
    <property type="entry name" value="6,7-DIMETHYL-8-RIBITYLLUMAZINE SYNTHASE"/>
    <property type="match status" value="1"/>
</dbReference>
<keyword evidence="4 7" id="KW-0686">Riboflavin biosynthesis</keyword>
<dbReference type="GO" id="GO:0005829">
    <property type="term" value="C:cytosol"/>
    <property type="evidence" value="ECO:0007669"/>
    <property type="project" value="TreeGrafter"/>
</dbReference>
<evidence type="ECO:0000313" key="9">
    <source>
        <dbReference type="Proteomes" id="UP000824023"/>
    </source>
</evidence>
<comment type="function">
    <text evidence="7">Catalyzes the formation of 6,7-dimethyl-8-ribityllumazine by condensation of 5-amino-6-(D-ribitylamino)uracil with 3,4-dihydroxy-2-butanone 4-phosphate. This is the penultimate step in the biosynthesis of riboflavin.</text>
</comment>
<dbReference type="AlphaFoldDB" id="A0A9D2A3C2"/>
<comment type="catalytic activity">
    <reaction evidence="6 7">
        <text>(2S)-2-hydroxy-3-oxobutyl phosphate + 5-amino-6-(D-ribitylamino)uracil = 6,7-dimethyl-8-(1-D-ribityl)lumazine + phosphate + 2 H2O + H(+)</text>
        <dbReference type="Rhea" id="RHEA:26152"/>
        <dbReference type="ChEBI" id="CHEBI:15377"/>
        <dbReference type="ChEBI" id="CHEBI:15378"/>
        <dbReference type="ChEBI" id="CHEBI:15934"/>
        <dbReference type="ChEBI" id="CHEBI:43474"/>
        <dbReference type="ChEBI" id="CHEBI:58201"/>
        <dbReference type="ChEBI" id="CHEBI:58830"/>
        <dbReference type="EC" id="2.5.1.78"/>
    </reaction>
</comment>
<comment type="pathway">
    <text evidence="1 7">Cofactor biosynthesis; riboflavin biosynthesis; riboflavin from 2-hydroxy-3-oxobutyl phosphate and 5-amino-6-(D-ribitylamino)uracil: step 1/2.</text>
</comment>
<dbReference type="EC" id="2.5.1.78" evidence="3 7"/>
<dbReference type="InterPro" id="IPR036467">
    <property type="entry name" value="LS/RS_sf"/>
</dbReference>
<evidence type="ECO:0000256" key="3">
    <source>
        <dbReference type="ARBA" id="ARBA00012664"/>
    </source>
</evidence>
<protein>
    <recommendedName>
        <fullName evidence="3 7">6,7-dimethyl-8-ribityllumazine synthase</fullName>
        <shortName evidence="7">DMRL synthase</shortName>
        <shortName evidence="7">LS</shortName>
        <shortName evidence="7">Lumazine synthase</shortName>
        <ecNumber evidence="3 7">2.5.1.78</ecNumber>
    </recommendedName>
</protein>
<organism evidence="8 9">
    <name type="scientific">Candidatus Bacteroides merdipullorum</name>
    <dbReference type="NCBI Taxonomy" id="2838474"/>
    <lineage>
        <taxon>Bacteria</taxon>
        <taxon>Pseudomonadati</taxon>
        <taxon>Bacteroidota</taxon>
        <taxon>Bacteroidia</taxon>
        <taxon>Bacteroidales</taxon>
        <taxon>Bacteroidaceae</taxon>
        <taxon>Bacteroides</taxon>
    </lineage>
</organism>
<evidence type="ECO:0000256" key="6">
    <source>
        <dbReference type="ARBA" id="ARBA00048785"/>
    </source>
</evidence>
<comment type="similarity">
    <text evidence="2 7">Belongs to the DMRL synthase family.</text>
</comment>
<dbReference type="CDD" id="cd09209">
    <property type="entry name" value="Lumazine_synthase-I"/>
    <property type="match status" value="1"/>
</dbReference>
<reference evidence="8" key="2">
    <citation type="submission" date="2021-04" db="EMBL/GenBank/DDBJ databases">
        <authorList>
            <person name="Gilroy R."/>
        </authorList>
    </citation>
    <scope>NUCLEOTIDE SEQUENCE</scope>
    <source>
        <strain evidence="8">ChiHjej12B11-24981</strain>
    </source>
</reference>
<accession>A0A9D2A3C2</accession>
<dbReference type="Gene3D" id="3.40.50.960">
    <property type="entry name" value="Lumazine/riboflavin synthase"/>
    <property type="match status" value="1"/>
</dbReference>